<evidence type="ECO:0000313" key="3">
    <source>
        <dbReference type="EMBL" id="QNR25506.1"/>
    </source>
</evidence>
<sequence length="1109" mass="123740">MASLILFTACDSAKEDHAQESVQSKAPLFAAKSAAETGIQFYNHLEENIFSHENVLTFENYYNGSGVAAGDLNNDGLPDIYFASNTGPNILYKNLGNWKFEKIENPLTEASDRWTNGVSMADVNQDGLLDIYIACGGPSINPEDRRNKLFINQGDFQFKEAAADYGVDDSNWSTHSSFIDYDQDGDLDLFVMNHTTYWGVRIPEVVEMMKDTANMLPATNHLYRNDGEAGFTDVTISAGILAYGYGLGLSTTDINGDGWVDIYVANDYSVPDFMYINQGDGTFVDEQKQRTRQITYFGMGVDIADLNNDLSPEIMVVDMAIADHYRSKTLMASMNTQLFYYLTEYLKLPYQYMFNSLQVNDGTGHFVNVAQQTGLSKSDWSWTALLQDFDGDSYKDIFISNGIRRYPRDNDFRMAMKEAKDANGGSVPKELKEELFAKMPSIPLSNEYYANRQGKMQFDKQEGVFGNDSAFTYGVAYADFDQDGDLDLVMNNLEDTAFVFENKTKNNYLKLELKSGAKSSLAFNSKVYIKTAAGWQYQELSPIRGYFSSVEPILYFGLADQAKVEELWVQWPNRSWSKMQDISANQTLAIKASEQQLVAQGPAVLKREPGKLIQELTDKASPIAHRHYDEPYNEFTNEILLPHAQGRLGPSAAVGDANGDGLDDLYLGGGKHQAGALYFQNTDGSFGLAPVQPWTEDFRSEDMGALFFDYDGDGDQDLYVCSGGGSEMLQYDATVLADRLYENTGKGEFIRKEGILPTWNSSTKVVQAIDFDQDGDLDLFVGGRTTPGAYPTVPVSKLLVNEDGVFKDKTVAYFGTFKLGMLSAAQWADFNGDDKPDLLVAGEWTPLTLYIQEDSKFRDATAEYHLDGTEGWWHSLLVEDINADGKPDIIAGNLGQNNKFHPSAEHPLYLFANNFDGERNLDIVLAKDYKDKLVPVRGRECSSQQMPFLKEKFPQYADFASASLEEIYGKEMLSEAMQFKAVDFSSKLILSSSDGYQIQELPSEAQRSPINSMLLFDLNGDGLKDLIGVGNHFITEPETPRYDAGSGFVYLAQADGSWKYTSTSFYCPKDAKDLKLINRKGGHPLLVVTNNADTTQFFEILNRPLSTDS</sequence>
<dbReference type="Pfam" id="PF13517">
    <property type="entry name" value="FG-GAP_3"/>
    <property type="match status" value="5"/>
</dbReference>
<dbReference type="SUPFAM" id="SSF69318">
    <property type="entry name" value="Integrin alpha N-terminal domain"/>
    <property type="match status" value="3"/>
</dbReference>
<proteinExistence type="predicted"/>
<reference evidence="3 4" key="1">
    <citation type="submission" date="2020-08" db="EMBL/GenBank/DDBJ databases">
        <title>Croceimicrobium hydrocarbonivorans gen. nov., sp. nov., a novel marine bacterium isolated from a bacterial consortium that degrades polyethylene terephthalate.</title>
        <authorList>
            <person name="Liu R."/>
        </authorList>
    </citation>
    <scope>NUCLEOTIDE SEQUENCE [LARGE SCALE GENOMIC DNA]</scope>
    <source>
        <strain evidence="3 4">A20-9</strain>
    </source>
</reference>
<evidence type="ECO:0000259" key="2">
    <source>
        <dbReference type="Pfam" id="PF07593"/>
    </source>
</evidence>
<dbReference type="InterPro" id="IPR013517">
    <property type="entry name" value="FG-GAP"/>
</dbReference>
<feature type="domain" description="ASPIC/UnbV" evidence="2">
    <location>
        <begin position="522"/>
        <end position="588"/>
    </location>
</feature>
<keyword evidence="1" id="KW-0732">Signal</keyword>
<dbReference type="EMBL" id="CP060139">
    <property type="protein sequence ID" value="QNR25506.1"/>
    <property type="molecule type" value="Genomic_DNA"/>
</dbReference>
<dbReference type="InterPro" id="IPR011519">
    <property type="entry name" value="UnbV_ASPIC"/>
</dbReference>
<dbReference type="Proteomes" id="UP000516305">
    <property type="component" value="Chromosome"/>
</dbReference>
<dbReference type="KEGG" id="chyd:H4K34_06605"/>
<dbReference type="PANTHER" id="PTHR16026:SF0">
    <property type="entry name" value="CARTILAGE ACIDIC PROTEIN 1"/>
    <property type="match status" value="1"/>
</dbReference>
<dbReference type="Gene3D" id="2.130.10.130">
    <property type="entry name" value="Integrin alpha, N-terminal"/>
    <property type="match status" value="4"/>
</dbReference>
<dbReference type="PANTHER" id="PTHR16026">
    <property type="entry name" value="CARTILAGE ACIDIC PROTEIN 1"/>
    <property type="match status" value="1"/>
</dbReference>
<evidence type="ECO:0000256" key="1">
    <source>
        <dbReference type="ARBA" id="ARBA00022729"/>
    </source>
</evidence>
<keyword evidence="4" id="KW-1185">Reference proteome</keyword>
<dbReference type="Pfam" id="PF07593">
    <property type="entry name" value="UnbV_ASPIC"/>
    <property type="match status" value="1"/>
</dbReference>
<gene>
    <name evidence="3" type="ORF">H4K34_06605</name>
</gene>
<name>A0A7H0VIF8_9FLAO</name>
<accession>A0A7H0VIF8</accession>
<organism evidence="3 4">
    <name type="scientific">Croceimicrobium hydrocarbonivorans</name>
    <dbReference type="NCBI Taxonomy" id="2761580"/>
    <lineage>
        <taxon>Bacteria</taxon>
        <taxon>Pseudomonadati</taxon>
        <taxon>Bacteroidota</taxon>
        <taxon>Flavobacteriia</taxon>
        <taxon>Flavobacteriales</taxon>
        <taxon>Owenweeksiaceae</taxon>
        <taxon>Croceimicrobium</taxon>
    </lineage>
</organism>
<dbReference type="InterPro" id="IPR027039">
    <property type="entry name" value="Crtac1"/>
</dbReference>
<dbReference type="InterPro" id="IPR028994">
    <property type="entry name" value="Integrin_alpha_N"/>
</dbReference>
<protein>
    <submittedName>
        <fullName evidence="3">VCBS repeat-containing protein</fullName>
    </submittedName>
</protein>
<evidence type="ECO:0000313" key="4">
    <source>
        <dbReference type="Proteomes" id="UP000516305"/>
    </source>
</evidence>
<dbReference type="AlphaFoldDB" id="A0A7H0VIF8"/>